<reference evidence="4" key="1">
    <citation type="submission" date="2020-06" db="EMBL/GenBank/DDBJ databases">
        <title>Unique genomic features of the anaerobic methanotrophic archaea.</title>
        <authorList>
            <person name="Chadwick G.L."/>
            <person name="Skennerton C.T."/>
            <person name="Laso-Perez R."/>
            <person name="Leu A.O."/>
            <person name="Speth D.R."/>
            <person name="Yu H."/>
            <person name="Morgan-Lang C."/>
            <person name="Hatzenpichler R."/>
            <person name="Goudeau D."/>
            <person name="Malmstrom R."/>
            <person name="Brazelton W.J."/>
            <person name="Woyke T."/>
            <person name="Hallam S.J."/>
            <person name="Tyson G.W."/>
            <person name="Wegener G."/>
            <person name="Boetius A."/>
            <person name="Orphan V."/>
        </authorList>
    </citation>
    <scope>NUCLEOTIDE SEQUENCE</scope>
</reference>
<accession>A0A7G9Z062</accession>
<dbReference type="Pfam" id="PF01954">
    <property type="entry name" value="AF2212-like"/>
    <property type="match status" value="1"/>
</dbReference>
<evidence type="ECO:0000256" key="2">
    <source>
        <dbReference type="ARBA" id="ARBA00022649"/>
    </source>
</evidence>
<dbReference type="AlphaFoldDB" id="A0A7G9Z062"/>
<evidence type="ECO:0000313" key="4">
    <source>
        <dbReference type="EMBL" id="QNO53646.1"/>
    </source>
</evidence>
<gene>
    <name evidence="4" type="ORF">DJFKIEJF_00010</name>
</gene>
<evidence type="ECO:0000256" key="1">
    <source>
        <dbReference type="ARBA" id="ARBA00006615"/>
    </source>
</evidence>
<keyword evidence="2 3" id="KW-1277">Toxin-antitoxin system</keyword>
<evidence type="ECO:0000256" key="3">
    <source>
        <dbReference type="RuleBase" id="RU368051"/>
    </source>
</evidence>
<proteinExistence type="inferred from homology"/>
<dbReference type="EMBL" id="MT631548">
    <property type="protein sequence ID" value="QNO53646.1"/>
    <property type="molecule type" value="Genomic_DNA"/>
</dbReference>
<dbReference type="Gene3D" id="4.10.1150.10">
    <property type="entry name" value="AF2212/PG0164-like"/>
    <property type="match status" value="1"/>
</dbReference>
<dbReference type="InterPro" id="IPR024069">
    <property type="entry name" value="AF2212-like_dom_sf"/>
</dbReference>
<sequence length="61" mass="7072">MGIRVKARYENKVLKPLEGLDLKEGEDVEIEVKKASVEEFHGKMRIDKEIADEIIEMGIWD</sequence>
<dbReference type="InterPro" id="IPR008203">
    <property type="entry name" value="AF2212-like"/>
</dbReference>
<organism evidence="4">
    <name type="scientific">Candidatus Methanophagaceae archaeon ANME-1 ERB6</name>
    <dbReference type="NCBI Taxonomy" id="2759912"/>
    <lineage>
        <taxon>Archaea</taxon>
        <taxon>Methanobacteriati</taxon>
        <taxon>Methanobacteriota</taxon>
        <taxon>Stenosarchaea group</taxon>
        <taxon>Methanomicrobia</taxon>
        <taxon>Candidatus Methanophagales</taxon>
        <taxon>Candidatus Methanophagaceae</taxon>
    </lineage>
</organism>
<name>A0A7G9Z062_9EURY</name>
<dbReference type="SUPFAM" id="SSF141694">
    <property type="entry name" value="AF2212/PG0164-like"/>
    <property type="match status" value="1"/>
</dbReference>
<comment type="similarity">
    <text evidence="1 3">Belongs to the UPF0165 family.</text>
</comment>
<comment type="function">
    <text evidence="3">Antitoxin component of a type II toxin-antitoxin (TA) system.</text>
</comment>
<protein>
    <recommendedName>
        <fullName evidence="3">Antitoxin</fullName>
    </recommendedName>
</protein>